<feature type="signal peptide" evidence="2">
    <location>
        <begin position="1"/>
        <end position="26"/>
    </location>
</feature>
<evidence type="ECO:0000313" key="5">
    <source>
        <dbReference type="Proteomes" id="UP000240739"/>
    </source>
</evidence>
<dbReference type="InterPro" id="IPR036366">
    <property type="entry name" value="PGBDSf"/>
</dbReference>
<proteinExistence type="predicted"/>
<accession>A0A2T4UMP2</accession>
<dbReference type="OrthoDB" id="5177647at2"/>
<evidence type="ECO:0000259" key="3">
    <source>
        <dbReference type="Pfam" id="PF01471"/>
    </source>
</evidence>
<dbReference type="AlphaFoldDB" id="A0A2T4UMP2"/>
<comment type="caution">
    <text evidence="4">The sequence shown here is derived from an EMBL/GenBank/DDBJ whole genome shotgun (WGS) entry which is preliminary data.</text>
</comment>
<evidence type="ECO:0000256" key="1">
    <source>
        <dbReference type="SAM" id="MobiDB-lite"/>
    </source>
</evidence>
<evidence type="ECO:0000313" key="4">
    <source>
        <dbReference type="EMBL" id="PTL60484.1"/>
    </source>
</evidence>
<keyword evidence="5" id="KW-1185">Reference proteome</keyword>
<feature type="domain" description="Peptidoglycan binding-like" evidence="3">
    <location>
        <begin position="62"/>
        <end position="117"/>
    </location>
</feature>
<evidence type="ECO:0000256" key="2">
    <source>
        <dbReference type="SAM" id="SignalP"/>
    </source>
</evidence>
<dbReference type="Proteomes" id="UP000240739">
    <property type="component" value="Unassembled WGS sequence"/>
</dbReference>
<dbReference type="InterPro" id="IPR036365">
    <property type="entry name" value="PGBD-like_sf"/>
</dbReference>
<dbReference type="InterPro" id="IPR002477">
    <property type="entry name" value="Peptidoglycan-bd-like"/>
</dbReference>
<gene>
    <name evidence="4" type="ORF">C7Y72_12955</name>
</gene>
<dbReference type="RefSeq" id="WP_107569148.1">
    <property type="nucleotide sequence ID" value="NZ_PYYB01000001.1"/>
</dbReference>
<dbReference type="Pfam" id="PF01471">
    <property type="entry name" value="PG_binding_1"/>
    <property type="match status" value="1"/>
</dbReference>
<keyword evidence="2" id="KW-0732">Signal</keyword>
<feature type="chain" id="PRO_5015606794" description="Peptidoglycan binding-like domain-containing protein" evidence="2">
    <location>
        <begin position="27"/>
        <end position="286"/>
    </location>
</feature>
<dbReference type="EMBL" id="PYYB01000001">
    <property type="protein sequence ID" value="PTL60484.1"/>
    <property type="molecule type" value="Genomic_DNA"/>
</dbReference>
<name>A0A2T4UMP2_9ACTN</name>
<organism evidence="4 5">
    <name type="scientific">Paraconexibacter algicola</name>
    <dbReference type="NCBI Taxonomy" id="2133960"/>
    <lineage>
        <taxon>Bacteria</taxon>
        <taxon>Bacillati</taxon>
        <taxon>Actinomycetota</taxon>
        <taxon>Thermoleophilia</taxon>
        <taxon>Solirubrobacterales</taxon>
        <taxon>Paraconexibacteraceae</taxon>
        <taxon>Paraconexibacter</taxon>
    </lineage>
</organism>
<reference evidence="4 5" key="1">
    <citation type="submission" date="2018-03" db="EMBL/GenBank/DDBJ databases">
        <title>Aquarubrobacter algicola gen. nov., sp. nov., a novel actinobacterium isolated from shallow eutrophic lake during the end of cyanobacterial harmful algal blooms.</title>
        <authorList>
            <person name="Chun S.J."/>
        </authorList>
    </citation>
    <scope>NUCLEOTIDE SEQUENCE [LARGE SCALE GENOMIC DNA]</scope>
    <source>
        <strain evidence="4 5">Seoho-28</strain>
    </source>
</reference>
<feature type="region of interest" description="Disordered" evidence="1">
    <location>
        <begin position="125"/>
        <end position="145"/>
    </location>
</feature>
<sequence length="286" mass="29224">MVRPRVLSRRPLALLAGLAVSGAALAVPAPGPLVAVVGSPVASAVAATPSTLGSRGLRHGVRGRDVRELQRLLNRAGFRTPITGTYARHTVRSVQAFQRAAGLEPSGVAGRRTITALRAAASSGGAAPIAAPTETTTASPAAAAGAPRTPAQVATITAEGLAVAPAGAPQAVVDLIAAGNAIARTPYRYGGGHRSFEDDAYDCSGSVGYALRGAGLLERTMTSGELESWGAAGPGSWLTVYANADHTFLVVAGIRFDTSGQKRAGTRWQPMDRGTDGFVTRRWPGL</sequence>
<dbReference type="Gene3D" id="1.10.101.10">
    <property type="entry name" value="PGBD-like superfamily/PGBD"/>
    <property type="match status" value="1"/>
</dbReference>
<protein>
    <recommendedName>
        <fullName evidence="3">Peptidoglycan binding-like domain-containing protein</fullName>
    </recommendedName>
</protein>
<dbReference type="SUPFAM" id="SSF47090">
    <property type="entry name" value="PGBD-like"/>
    <property type="match status" value="1"/>
</dbReference>